<dbReference type="Proteomes" id="UP000052268">
    <property type="component" value="Unassembled WGS sequence"/>
</dbReference>
<accession>A0A0J8AQA0</accession>
<evidence type="ECO:0000313" key="2">
    <source>
        <dbReference type="Proteomes" id="UP000052268"/>
    </source>
</evidence>
<dbReference type="EMBL" id="JACU01000004">
    <property type="protein sequence ID" value="KMS56590.1"/>
    <property type="molecule type" value="Genomic_DNA"/>
</dbReference>
<comment type="caution">
    <text evidence="1">The sequence shown here is derived from an EMBL/GenBank/DDBJ whole genome shotgun (WGS) entry which is preliminary data.</text>
</comment>
<dbReference type="AlphaFoldDB" id="A0A0J8AQA0"/>
<evidence type="ECO:0000313" key="1">
    <source>
        <dbReference type="EMBL" id="KMS56590.1"/>
    </source>
</evidence>
<keyword evidence="2" id="KW-1185">Reference proteome</keyword>
<name>A0A0J8AQA0_9SPHN</name>
<protein>
    <submittedName>
        <fullName evidence="1">Uncharacterized protein</fullName>
    </submittedName>
</protein>
<reference evidence="1 2" key="1">
    <citation type="journal article" date="2015" name="G3 (Bethesda)">
        <title>Insights into Ongoing Evolution of the Hexachlorocyclohexane Catabolic Pathway from Comparative Genomics of Ten Sphingomonadaceae Strains.</title>
        <authorList>
            <person name="Pearce S.L."/>
            <person name="Oakeshott J.G."/>
            <person name="Pandey G."/>
        </authorList>
    </citation>
    <scope>NUCLEOTIDE SEQUENCE [LARGE SCALE GENOMIC DNA]</scope>
    <source>
        <strain evidence="1 2">LL02</strain>
    </source>
</reference>
<dbReference type="PATRIC" id="fig|1114963.3.peg.1467"/>
<proteinExistence type="predicted"/>
<gene>
    <name evidence="1" type="ORF">V474_13305</name>
</gene>
<organism evidence="1 2">
    <name type="scientific">Novosphingobium barchaimii LL02</name>
    <dbReference type="NCBI Taxonomy" id="1114963"/>
    <lineage>
        <taxon>Bacteria</taxon>
        <taxon>Pseudomonadati</taxon>
        <taxon>Pseudomonadota</taxon>
        <taxon>Alphaproteobacteria</taxon>
        <taxon>Sphingomonadales</taxon>
        <taxon>Sphingomonadaceae</taxon>
        <taxon>Novosphingobium</taxon>
    </lineage>
</organism>
<sequence>MAGSEAALNAGFARFSDEWLTPEAIFGMGALRAWSSQPSAVGHGCIPARHFASADITLIF</sequence>